<dbReference type="SUPFAM" id="SSF69318">
    <property type="entry name" value="Integrin alpha N-terminal domain"/>
    <property type="match status" value="3"/>
</dbReference>
<keyword evidence="4" id="KW-1185">Reference proteome</keyword>
<dbReference type="AlphaFoldDB" id="A0A518D2V8"/>
<name>A0A518D2V8_9BACT</name>
<dbReference type="InterPro" id="IPR028994">
    <property type="entry name" value="Integrin_alpha_N"/>
</dbReference>
<dbReference type="Proteomes" id="UP000319342">
    <property type="component" value="Chromosome"/>
</dbReference>
<evidence type="ECO:0000256" key="1">
    <source>
        <dbReference type="ARBA" id="ARBA00022729"/>
    </source>
</evidence>
<evidence type="ECO:0000313" key="3">
    <source>
        <dbReference type="EMBL" id="QDU85812.1"/>
    </source>
</evidence>
<dbReference type="PANTHER" id="PTHR46580">
    <property type="entry name" value="SENSOR KINASE-RELATED"/>
    <property type="match status" value="1"/>
</dbReference>
<dbReference type="InterPro" id="IPR013517">
    <property type="entry name" value="FG-GAP"/>
</dbReference>
<dbReference type="OrthoDB" id="291858at2"/>
<keyword evidence="1 2" id="KW-0732">Signal</keyword>
<reference evidence="3 4" key="1">
    <citation type="submission" date="2019-02" db="EMBL/GenBank/DDBJ databases">
        <title>Deep-cultivation of Planctomycetes and their phenomic and genomic characterization uncovers novel biology.</title>
        <authorList>
            <person name="Wiegand S."/>
            <person name="Jogler M."/>
            <person name="Boedeker C."/>
            <person name="Pinto D."/>
            <person name="Vollmers J."/>
            <person name="Rivas-Marin E."/>
            <person name="Kohn T."/>
            <person name="Peeters S.H."/>
            <person name="Heuer A."/>
            <person name="Rast P."/>
            <person name="Oberbeckmann S."/>
            <person name="Bunk B."/>
            <person name="Jeske O."/>
            <person name="Meyerdierks A."/>
            <person name="Storesund J.E."/>
            <person name="Kallscheuer N."/>
            <person name="Luecker S."/>
            <person name="Lage O.M."/>
            <person name="Pohl T."/>
            <person name="Merkel B.J."/>
            <person name="Hornburger P."/>
            <person name="Mueller R.-W."/>
            <person name="Bruemmer F."/>
            <person name="Labrenz M."/>
            <person name="Spormann A.M."/>
            <person name="Op den Camp H."/>
            <person name="Overmann J."/>
            <person name="Amann R."/>
            <person name="Jetten M.S.M."/>
            <person name="Mascher T."/>
            <person name="Medema M.H."/>
            <person name="Devos D.P."/>
            <person name="Kaster A.-K."/>
            <person name="Ovreas L."/>
            <person name="Rohde M."/>
            <person name="Galperin M.Y."/>
            <person name="Jogler C."/>
        </authorList>
    </citation>
    <scope>NUCLEOTIDE SEQUENCE [LARGE SCALE GENOMIC DNA]</scope>
    <source>
        <strain evidence="3 4">Pla163</strain>
    </source>
</reference>
<evidence type="ECO:0000313" key="4">
    <source>
        <dbReference type="Proteomes" id="UP000319342"/>
    </source>
</evidence>
<gene>
    <name evidence="3" type="ORF">Pla163_29530</name>
</gene>
<evidence type="ECO:0000256" key="2">
    <source>
        <dbReference type="SAM" id="SignalP"/>
    </source>
</evidence>
<dbReference type="RefSeq" id="WP_145189879.1">
    <property type="nucleotide sequence ID" value="NZ_CP036290.1"/>
</dbReference>
<dbReference type="Gene3D" id="2.130.10.130">
    <property type="entry name" value="Integrin alpha, N-terminal"/>
    <property type="match status" value="3"/>
</dbReference>
<feature type="chain" id="PRO_5022187091" evidence="2">
    <location>
        <begin position="20"/>
        <end position="865"/>
    </location>
</feature>
<dbReference type="Pfam" id="PF13517">
    <property type="entry name" value="FG-GAP_3"/>
    <property type="match status" value="5"/>
</dbReference>
<protein>
    <submittedName>
        <fullName evidence="3">FG-GAP repeat protein</fullName>
    </submittedName>
</protein>
<sequence precursor="true">MLAPTLALALLAPTSLQQAEVETLGGGTAGFASQPRLAIDGAPLVGKPFGLRITHAPANSVGVIAASATASPVPLPEFGATAHPLPPYFALAVVGTDAHGESPVILALANVPAAYVGVEFHTQGLVADPGAAGSLAFTAARTIRMGDSDGALDFLGPQIPLTRGASVIVVADVDADGAVDLITTSRGDDFGDPDRVEVRLGDGTGSYGAPNFFDAADDRVTNVLTADFDRDGHLDLLLDYVNFFGPDADYSVHLGAGDGTFTSLGGVSFGQTSGADFLAVAMIGGDGYPDLLMRGAQGVEVHEGLGDGTFAPWASPAFPTAPRGLRGGDLNGDRRLDLVVAVAAFPTGPLDVFVLLGDGNGAFTQSATFPPFSSSPWPSFDLADVDGDNVLDLLVFGTMGQAVDDAQSLVVRLGVGDGTFGPEIPNVDVAPYGIFLPEIRDLDGDGNCDLFFQASIVQYALGNGDGTFAPAAVHARPVAGSAQVPADVDGDGHFDVLISYPDAPSILVLRGLAGAQLDAPTPNPWAGLVDLAVGDLDRDGVDDLVSVAEALTLSPVRVLLGGGDGTFELSFEGTAGFDAKAVELADLDQDGSLDIVVANHESDSVSIFLGNGDGTASGPIHFAMGDGPWRLAVGDVDGDGVADVLTTNRNSDDVTYRLGLGDGTFASVISIPAGDRPYGLGLADLDGDGASDLVYTNEPTDTLTVRLGTGGGSFGPAVVRPVGDSPHLVEIVDLDEDGHLDVLVANRYSDDLYVHLGVGDGSLADPAVHDVGSWPVRVSTVDADRDGILDLVVWDGGSTPDEAAVVWLRGTRQGELAAAESLLDPGWDVIGDATIDADGDGMPDLVVVHAFGALGVVMLRNRLFE</sequence>
<organism evidence="3 4">
    <name type="scientific">Rohdeia mirabilis</name>
    <dbReference type="NCBI Taxonomy" id="2528008"/>
    <lineage>
        <taxon>Bacteria</taxon>
        <taxon>Pseudomonadati</taxon>
        <taxon>Planctomycetota</taxon>
        <taxon>Planctomycetia</taxon>
        <taxon>Planctomycetia incertae sedis</taxon>
        <taxon>Rohdeia</taxon>
    </lineage>
</organism>
<feature type="signal peptide" evidence="2">
    <location>
        <begin position="1"/>
        <end position="19"/>
    </location>
</feature>
<proteinExistence type="predicted"/>
<dbReference type="EMBL" id="CP036290">
    <property type="protein sequence ID" value="QDU85812.1"/>
    <property type="molecule type" value="Genomic_DNA"/>
</dbReference>
<accession>A0A518D2V8</accession>